<feature type="domain" description="Response regulatory" evidence="3">
    <location>
        <begin position="3"/>
        <end position="115"/>
    </location>
</feature>
<dbReference type="HOGENOM" id="CLU_000445_69_9_7"/>
<dbReference type="GO" id="GO:0000160">
    <property type="term" value="P:phosphorelay signal transduction system"/>
    <property type="evidence" value="ECO:0007669"/>
    <property type="project" value="InterPro"/>
</dbReference>
<dbReference type="eggNOG" id="COG0745">
    <property type="taxonomic scope" value="Bacteria"/>
</dbReference>
<dbReference type="SMART" id="SM00448">
    <property type="entry name" value="REC"/>
    <property type="match status" value="1"/>
</dbReference>
<dbReference type="OrthoDB" id="9780593at2"/>
<evidence type="ECO:0000259" key="3">
    <source>
        <dbReference type="PROSITE" id="PS50110"/>
    </source>
</evidence>
<dbReference type="Gene3D" id="3.40.50.2300">
    <property type="match status" value="1"/>
</dbReference>
<dbReference type="SUPFAM" id="SSF52172">
    <property type="entry name" value="CheY-like"/>
    <property type="match status" value="1"/>
</dbReference>
<gene>
    <name evidence="4" type="ordered locus">BMS_2448</name>
</gene>
<evidence type="ECO:0000313" key="5">
    <source>
        <dbReference type="Proteomes" id="UP000008963"/>
    </source>
</evidence>
<dbReference type="InterPro" id="IPR050595">
    <property type="entry name" value="Bact_response_regulator"/>
</dbReference>
<dbReference type="PROSITE" id="PS50110">
    <property type="entry name" value="RESPONSE_REGULATORY"/>
    <property type="match status" value="1"/>
</dbReference>
<accession>E1X5C2</accession>
<keyword evidence="1 2" id="KW-0597">Phosphoprotein</keyword>
<reference evidence="5" key="1">
    <citation type="journal article" date="2013" name="ISME J.">
        <title>A small predatory core genome in the divergent marine Bacteriovorax marinus SJ and the terrestrial Bdellovibrio bacteriovorus.</title>
        <authorList>
            <person name="Crossman L.C."/>
            <person name="Chen H."/>
            <person name="Cerdeno-Tarraga A.M."/>
            <person name="Brooks K."/>
            <person name="Quail M.A."/>
            <person name="Pineiro S.A."/>
            <person name="Hobley L."/>
            <person name="Sockett R.E."/>
            <person name="Bentley S.D."/>
            <person name="Parkhill J."/>
            <person name="Williams H.N."/>
            <person name="Stine O.C."/>
        </authorList>
    </citation>
    <scope>NUCLEOTIDE SEQUENCE [LARGE SCALE GENOMIC DNA]</scope>
    <source>
        <strain evidence="5">ATCC BAA-682 / DSM 15412 / SJ</strain>
    </source>
</reference>
<dbReference type="PATRIC" id="fig|862908.3.peg.2334"/>
<dbReference type="PANTHER" id="PTHR44591">
    <property type="entry name" value="STRESS RESPONSE REGULATOR PROTEIN 1"/>
    <property type="match status" value="1"/>
</dbReference>
<evidence type="ECO:0000256" key="1">
    <source>
        <dbReference type="ARBA" id="ARBA00022553"/>
    </source>
</evidence>
<dbReference type="AlphaFoldDB" id="E1X5C2"/>
<proteinExistence type="predicted"/>
<evidence type="ECO:0000256" key="2">
    <source>
        <dbReference type="PROSITE-ProRule" id="PRU00169"/>
    </source>
</evidence>
<evidence type="ECO:0000313" key="4">
    <source>
        <dbReference type="EMBL" id="CBW27243.1"/>
    </source>
</evidence>
<dbReference type="InterPro" id="IPR011006">
    <property type="entry name" value="CheY-like_superfamily"/>
</dbReference>
<sequence length="115" mass="12976">MKRILIVDDEQVLADCLREEFEFLGHQVTVINDSSEAASALFTESFDIILLDIKMPKVNGVELFEQIKPHTDAKIVFLSAISDMMSHDPALQKADMILEKPFSVEDIKKIVDLAK</sequence>
<protein>
    <submittedName>
        <fullName evidence="4">Response regulator</fullName>
    </submittedName>
</protein>
<dbReference type="EMBL" id="FQ312005">
    <property type="protein sequence ID" value="CBW27243.1"/>
    <property type="molecule type" value="Genomic_DNA"/>
</dbReference>
<dbReference type="STRING" id="862908.BMS_2448"/>
<feature type="modified residue" description="4-aspartylphosphate" evidence="2">
    <location>
        <position position="52"/>
    </location>
</feature>
<dbReference type="InterPro" id="IPR001789">
    <property type="entry name" value="Sig_transdc_resp-reg_receiver"/>
</dbReference>
<dbReference type="KEGG" id="bmx:BMS_2448"/>
<keyword evidence="5" id="KW-1185">Reference proteome</keyword>
<name>E1X5C2_HALMS</name>
<dbReference type="Pfam" id="PF00072">
    <property type="entry name" value="Response_reg"/>
    <property type="match status" value="1"/>
</dbReference>
<organism evidence="4 5">
    <name type="scientific">Halobacteriovorax marinus (strain ATCC BAA-682 / DSM 15412 / SJ)</name>
    <name type="common">Bacteriovorax marinus</name>
    <dbReference type="NCBI Taxonomy" id="862908"/>
    <lineage>
        <taxon>Bacteria</taxon>
        <taxon>Pseudomonadati</taxon>
        <taxon>Bdellovibrionota</taxon>
        <taxon>Bacteriovoracia</taxon>
        <taxon>Bacteriovoracales</taxon>
        <taxon>Halobacteriovoraceae</taxon>
        <taxon>Halobacteriovorax</taxon>
    </lineage>
</organism>
<dbReference type="Proteomes" id="UP000008963">
    <property type="component" value="Chromosome"/>
</dbReference>
<dbReference type="PANTHER" id="PTHR44591:SF3">
    <property type="entry name" value="RESPONSE REGULATORY DOMAIN-CONTAINING PROTEIN"/>
    <property type="match status" value="1"/>
</dbReference>
<dbReference type="RefSeq" id="WP_014245020.1">
    <property type="nucleotide sequence ID" value="NC_016620.1"/>
</dbReference>